<comment type="caution">
    <text evidence="3">The sequence shown here is derived from an EMBL/GenBank/DDBJ whole genome shotgun (WGS) entry which is preliminary data.</text>
</comment>
<dbReference type="PANTHER" id="PTHR18860">
    <property type="entry name" value="14-3-3 PROTEIN"/>
    <property type="match status" value="1"/>
</dbReference>
<name>A0ABR2I669_9EUKA</name>
<keyword evidence="4" id="KW-1185">Reference proteome</keyword>
<dbReference type="PIRSF" id="PIRSF000868">
    <property type="entry name" value="14-3-3"/>
    <property type="match status" value="1"/>
</dbReference>
<dbReference type="SUPFAM" id="SSF48445">
    <property type="entry name" value="14-3-3 protein"/>
    <property type="match status" value="1"/>
</dbReference>
<dbReference type="PRINTS" id="PR00305">
    <property type="entry name" value="1433ZETA"/>
</dbReference>
<evidence type="ECO:0000259" key="2">
    <source>
        <dbReference type="SMART" id="SM00101"/>
    </source>
</evidence>
<feature type="domain" description="14-3-3" evidence="2">
    <location>
        <begin position="13"/>
        <end position="243"/>
    </location>
</feature>
<gene>
    <name evidence="3" type="ORF">M9Y10_013114</name>
</gene>
<dbReference type="SMART" id="SM00101">
    <property type="entry name" value="14_3_3"/>
    <property type="match status" value="1"/>
</dbReference>
<dbReference type="InterPro" id="IPR023410">
    <property type="entry name" value="14-3-3_domain"/>
</dbReference>
<organism evidence="3 4">
    <name type="scientific">Tritrichomonas musculus</name>
    <dbReference type="NCBI Taxonomy" id="1915356"/>
    <lineage>
        <taxon>Eukaryota</taxon>
        <taxon>Metamonada</taxon>
        <taxon>Parabasalia</taxon>
        <taxon>Tritrichomonadida</taxon>
        <taxon>Tritrichomonadidae</taxon>
        <taxon>Tritrichomonas</taxon>
    </lineage>
</organism>
<evidence type="ECO:0000313" key="4">
    <source>
        <dbReference type="Proteomes" id="UP001470230"/>
    </source>
</evidence>
<dbReference type="InterPro" id="IPR036815">
    <property type="entry name" value="14-3-3_dom_sf"/>
</dbReference>
<reference evidence="3 4" key="1">
    <citation type="submission" date="2024-04" db="EMBL/GenBank/DDBJ databases">
        <title>Tritrichomonas musculus Genome.</title>
        <authorList>
            <person name="Alves-Ferreira E."/>
            <person name="Grigg M."/>
            <person name="Lorenzi H."/>
            <person name="Galac M."/>
        </authorList>
    </citation>
    <scope>NUCLEOTIDE SEQUENCE [LARGE SCALE GENOMIC DNA]</scope>
    <source>
        <strain evidence="3 4">EAF2021</strain>
    </source>
</reference>
<sequence>MEDLSTTQPTSKRDDYIYMVQILDQTDRHQDMVDLMKKVIDLNPELNNNERNLLSVSYKNIITVRRSGLRVLGVLEQDENSENNNRLPKLQAFKSTLIEELDKYCYELINLVDTKLLPAAKTPEAQLFYEKLKADYYRYICEAKEGDEKKESAAKAKECYERALEIAKDQIQPFKPSYLGLILNYSVYLYEIAEQKDKAIELAKTTKDEVESTIDQNTDDESFTEANTILNLLLENVELWLKNNQ</sequence>
<dbReference type="Pfam" id="PF00244">
    <property type="entry name" value="14-3-3"/>
    <property type="match status" value="1"/>
</dbReference>
<dbReference type="Proteomes" id="UP001470230">
    <property type="component" value="Unassembled WGS sequence"/>
</dbReference>
<comment type="similarity">
    <text evidence="1">Belongs to the 14-3-3 family.</text>
</comment>
<dbReference type="CDD" id="cd08774">
    <property type="entry name" value="14-3-3"/>
    <property type="match status" value="1"/>
</dbReference>
<dbReference type="EMBL" id="JAPFFF010000019">
    <property type="protein sequence ID" value="KAK8858014.1"/>
    <property type="molecule type" value="Genomic_DNA"/>
</dbReference>
<accession>A0ABR2I669</accession>
<protein>
    <recommendedName>
        <fullName evidence="2">14-3-3 domain-containing protein</fullName>
    </recommendedName>
</protein>
<evidence type="ECO:0000313" key="3">
    <source>
        <dbReference type="EMBL" id="KAK8858014.1"/>
    </source>
</evidence>
<dbReference type="InterPro" id="IPR000308">
    <property type="entry name" value="14-3-3"/>
</dbReference>
<dbReference type="Gene3D" id="1.20.190.20">
    <property type="entry name" value="14-3-3 domain"/>
    <property type="match status" value="1"/>
</dbReference>
<proteinExistence type="inferred from homology"/>
<evidence type="ECO:0000256" key="1">
    <source>
        <dbReference type="ARBA" id="ARBA00006141"/>
    </source>
</evidence>